<protein>
    <submittedName>
        <fullName evidence="1">Uncharacterized protein</fullName>
    </submittedName>
</protein>
<dbReference type="EMBL" id="AP021858">
    <property type="protein sequence ID" value="BBO24517.1"/>
    <property type="molecule type" value="Genomic_DNA"/>
</dbReference>
<evidence type="ECO:0000313" key="2">
    <source>
        <dbReference type="Proteomes" id="UP000662873"/>
    </source>
</evidence>
<reference evidence="1" key="1">
    <citation type="journal article" name="DNA Res.">
        <title>The physiological potential of anammox bacteria as revealed by their core genome structure.</title>
        <authorList>
            <person name="Okubo T."/>
            <person name="Toyoda A."/>
            <person name="Fukuhara K."/>
            <person name="Uchiyama I."/>
            <person name="Harigaya Y."/>
            <person name="Kuroiwa M."/>
            <person name="Suzuki T."/>
            <person name="Murakami Y."/>
            <person name="Suwa Y."/>
            <person name="Takami H."/>
        </authorList>
    </citation>
    <scope>NUCLEOTIDE SEQUENCE</scope>
    <source>
        <strain evidence="1">317325-2</strain>
    </source>
</reference>
<organism evidence="1 2">
    <name type="scientific">Candidatus Nitrosymbiomonas proteolyticus</name>
    <dbReference type="NCBI Taxonomy" id="2608984"/>
    <lineage>
        <taxon>Bacteria</taxon>
        <taxon>Bacillati</taxon>
        <taxon>Armatimonadota</taxon>
        <taxon>Armatimonadota incertae sedis</taxon>
        <taxon>Candidatus Nitrosymbiomonas</taxon>
    </lineage>
</organism>
<gene>
    <name evidence="1" type="ORF">NPRO_21120</name>
</gene>
<dbReference type="AlphaFoldDB" id="A0A809S5W6"/>
<dbReference type="KEGG" id="npy:NPRO_21120"/>
<sequence>MIVLTVPTRLHRNRNYEHFRKPVSRGWPTQGSHSLPAGATPYSFWGVRAGANPLLITSDLYPVERPPGPPDHLRKG</sequence>
<name>A0A809S5W6_9BACT</name>
<dbReference type="Proteomes" id="UP000662873">
    <property type="component" value="Chromosome"/>
</dbReference>
<proteinExistence type="predicted"/>
<accession>A0A809S5W6</accession>
<evidence type="ECO:0000313" key="1">
    <source>
        <dbReference type="EMBL" id="BBO24517.1"/>
    </source>
</evidence>